<feature type="region of interest" description="Disordered" evidence="4">
    <location>
        <begin position="143"/>
        <end position="185"/>
    </location>
</feature>
<evidence type="ECO:0000256" key="2">
    <source>
        <dbReference type="ARBA" id="ARBA00044983"/>
    </source>
</evidence>
<evidence type="ECO:0000313" key="6">
    <source>
        <dbReference type="EMBL" id="PCJ22468.1"/>
    </source>
</evidence>
<feature type="compositionally biased region" description="Low complexity" evidence="4">
    <location>
        <begin position="158"/>
        <end position="167"/>
    </location>
</feature>
<feature type="compositionally biased region" description="Basic and acidic residues" evidence="4">
    <location>
        <begin position="143"/>
        <end position="156"/>
    </location>
</feature>
<gene>
    <name evidence="6" type="ORF">COA96_14400</name>
</gene>
<dbReference type="EMBL" id="NVVJ01000060">
    <property type="protein sequence ID" value="PCJ22468.1"/>
    <property type="molecule type" value="Genomic_DNA"/>
</dbReference>
<keyword evidence="5" id="KW-0812">Transmembrane</keyword>
<sequence length="185" mass="20834">MNKNNFVILGLLISIAINLFFVGGIAYRFSNFKTGFMGRPLPPNVGWIVRDLSEERRTQLSPLLQQSFDATRSIRGEMFTTQRRVNELMSAQPFDGAALNQAFTELRDANLRYQSLSHEQTSLILNELSEEERQTALEFIERRGPRDGRDGFRGMEHGPNFGGRRFSGSGGPGRPPSFPAPEPDQ</sequence>
<keyword evidence="5" id="KW-0472">Membrane</keyword>
<keyword evidence="5" id="KW-1133">Transmembrane helix</keyword>
<proteinExistence type="inferred from homology"/>
<reference evidence="7" key="1">
    <citation type="submission" date="2017-08" db="EMBL/GenBank/DDBJ databases">
        <title>A dynamic microbial community with high functional redundancy inhabits the cold, oxic subseafloor aquifer.</title>
        <authorList>
            <person name="Tully B.J."/>
            <person name="Wheat C.G."/>
            <person name="Glazer B.T."/>
            <person name="Huber J.A."/>
        </authorList>
    </citation>
    <scope>NUCLEOTIDE SEQUENCE [LARGE SCALE GENOMIC DNA]</scope>
</reference>
<evidence type="ECO:0000313" key="7">
    <source>
        <dbReference type="Proteomes" id="UP000218327"/>
    </source>
</evidence>
<feature type="transmembrane region" description="Helical" evidence="5">
    <location>
        <begin position="6"/>
        <end position="29"/>
    </location>
</feature>
<evidence type="ECO:0000256" key="3">
    <source>
        <dbReference type="ARBA" id="ARBA00045001"/>
    </source>
</evidence>
<protein>
    <recommendedName>
        <fullName evidence="2">Signaling pathway modulator ZraP</fullName>
    </recommendedName>
    <alternativeName>
        <fullName evidence="3">Zinc resistance-associated protein</fullName>
    </alternativeName>
</protein>
<name>A0A2A5AUK9_9GAMM</name>
<dbReference type="Gene3D" id="1.20.120.1490">
    <property type="match status" value="1"/>
</dbReference>
<comment type="caution">
    <text evidence="6">The sequence shown here is derived from an EMBL/GenBank/DDBJ whole genome shotgun (WGS) entry which is preliminary data.</text>
</comment>
<dbReference type="Proteomes" id="UP000218327">
    <property type="component" value="Unassembled WGS sequence"/>
</dbReference>
<dbReference type="Pfam" id="PF13801">
    <property type="entry name" value="Metal_resist"/>
    <property type="match status" value="1"/>
</dbReference>
<evidence type="ECO:0000256" key="4">
    <source>
        <dbReference type="SAM" id="MobiDB-lite"/>
    </source>
</evidence>
<comment type="similarity">
    <text evidence="1">Belongs to the ZraP family.</text>
</comment>
<feature type="compositionally biased region" description="Pro residues" evidence="4">
    <location>
        <begin position="173"/>
        <end position="185"/>
    </location>
</feature>
<evidence type="ECO:0000256" key="5">
    <source>
        <dbReference type="SAM" id="Phobius"/>
    </source>
</evidence>
<dbReference type="InterPro" id="IPR025961">
    <property type="entry name" value="Metal_resist"/>
</dbReference>
<evidence type="ECO:0000256" key="1">
    <source>
        <dbReference type="ARBA" id="ARBA00044945"/>
    </source>
</evidence>
<dbReference type="AlphaFoldDB" id="A0A2A5AUK9"/>
<organism evidence="6 7">
    <name type="scientific">SAR86 cluster bacterium</name>
    <dbReference type="NCBI Taxonomy" id="2030880"/>
    <lineage>
        <taxon>Bacteria</taxon>
        <taxon>Pseudomonadati</taxon>
        <taxon>Pseudomonadota</taxon>
        <taxon>Gammaproteobacteria</taxon>
        <taxon>SAR86 cluster</taxon>
    </lineage>
</organism>
<accession>A0A2A5AUK9</accession>